<dbReference type="InterPro" id="IPR025463">
    <property type="entry name" value="DUF4314"/>
</dbReference>
<evidence type="ECO:0000259" key="1">
    <source>
        <dbReference type="Pfam" id="PF14192"/>
    </source>
</evidence>
<organism evidence="2 3">
    <name type="scientific">Candidatus Pullichristensenella stercorigallinarum</name>
    <dbReference type="NCBI Taxonomy" id="2840909"/>
    <lineage>
        <taxon>Bacteria</taxon>
        <taxon>Bacillati</taxon>
        <taxon>Bacillota</taxon>
        <taxon>Clostridia</taxon>
        <taxon>Candidatus Pullichristensenella</taxon>
    </lineage>
</organism>
<comment type="caution">
    <text evidence="2">The sequence shown here is derived from an EMBL/GenBank/DDBJ whole genome shotgun (WGS) entry which is preliminary data.</text>
</comment>
<dbReference type="Proteomes" id="UP000824260">
    <property type="component" value="Unassembled WGS sequence"/>
</dbReference>
<evidence type="ECO:0000313" key="3">
    <source>
        <dbReference type="Proteomes" id="UP000824260"/>
    </source>
</evidence>
<gene>
    <name evidence="2" type="ORF">IAA52_13480</name>
</gene>
<feature type="domain" description="DUF4314" evidence="1">
    <location>
        <begin position="7"/>
        <end position="74"/>
    </location>
</feature>
<reference evidence="2" key="1">
    <citation type="submission" date="2020-10" db="EMBL/GenBank/DDBJ databases">
        <authorList>
            <person name="Gilroy R."/>
        </authorList>
    </citation>
    <scope>NUCLEOTIDE SEQUENCE</scope>
    <source>
        <strain evidence="2">ChiSjej6B24-2974</strain>
    </source>
</reference>
<name>A0A9D1CXQ5_9FIRM</name>
<proteinExistence type="predicted"/>
<protein>
    <submittedName>
        <fullName evidence="2">DUF4314 domain-containing protein</fullName>
    </submittedName>
</protein>
<sequence length="74" mass="8156">MNTFPPREIVERLRLQYPAGCRVELVSMDDPYARLRPGDQGTVVAVDDIGTVHIDWDNGSGLGAAYGADVIRRI</sequence>
<accession>A0A9D1CXQ5</accession>
<evidence type="ECO:0000313" key="2">
    <source>
        <dbReference type="EMBL" id="HIQ84096.1"/>
    </source>
</evidence>
<reference evidence="2" key="2">
    <citation type="journal article" date="2021" name="PeerJ">
        <title>Extensive microbial diversity within the chicken gut microbiome revealed by metagenomics and culture.</title>
        <authorList>
            <person name="Gilroy R."/>
            <person name="Ravi A."/>
            <person name="Getino M."/>
            <person name="Pursley I."/>
            <person name="Horton D.L."/>
            <person name="Alikhan N.F."/>
            <person name="Baker D."/>
            <person name="Gharbi K."/>
            <person name="Hall N."/>
            <person name="Watson M."/>
            <person name="Adriaenssens E.M."/>
            <person name="Foster-Nyarko E."/>
            <person name="Jarju S."/>
            <person name="Secka A."/>
            <person name="Antonio M."/>
            <person name="Oren A."/>
            <person name="Chaudhuri R.R."/>
            <person name="La Ragione R."/>
            <person name="Hildebrand F."/>
            <person name="Pallen M.J."/>
        </authorList>
    </citation>
    <scope>NUCLEOTIDE SEQUENCE</scope>
    <source>
        <strain evidence="2">ChiSjej6B24-2974</strain>
    </source>
</reference>
<dbReference type="AlphaFoldDB" id="A0A9D1CXQ5"/>
<dbReference type="Pfam" id="PF14192">
    <property type="entry name" value="DUF4314"/>
    <property type="match status" value="1"/>
</dbReference>
<dbReference type="EMBL" id="DVFZ01000125">
    <property type="protein sequence ID" value="HIQ84096.1"/>
    <property type="molecule type" value="Genomic_DNA"/>
</dbReference>